<name>A0A7U2ESN1_PHANO</name>
<dbReference type="VEuPathDB" id="FungiDB:JI435_402130"/>
<dbReference type="EMBL" id="CP069024">
    <property type="protein sequence ID" value="QRC92244.1"/>
    <property type="molecule type" value="Genomic_DNA"/>
</dbReference>
<evidence type="ECO:0000313" key="2">
    <source>
        <dbReference type="Proteomes" id="UP000663193"/>
    </source>
</evidence>
<dbReference type="Proteomes" id="UP000663193">
    <property type="component" value="Chromosome 2"/>
</dbReference>
<dbReference type="AlphaFoldDB" id="A0A7U2ESN1"/>
<keyword evidence="2" id="KW-1185">Reference proteome</keyword>
<proteinExistence type="predicted"/>
<reference evidence="2" key="1">
    <citation type="journal article" date="2021" name="BMC Genomics">
        <title>Chromosome-level genome assembly and manually-curated proteome of model necrotroph Parastagonospora nodorum Sn15 reveals a genome-wide trove of candidate effector homologs, and redundancy of virulence-related functions within an accessory chromosome.</title>
        <authorList>
            <person name="Bertazzoni S."/>
            <person name="Jones D.A.B."/>
            <person name="Phan H.T."/>
            <person name="Tan K.-C."/>
            <person name="Hane J.K."/>
        </authorList>
    </citation>
    <scope>NUCLEOTIDE SEQUENCE [LARGE SCALE GENOMIC DNA]</scope>
    <source>
        <strain evidence="2">SN15 / ATCC MYA-4574 / FGSC 10173)</strain>
    </source>
</reference>
<accession>A0A7U2ESN1</accession>
<evidence type="ECO:0000313" key="1">
    <source>
        <dbReference type="EMBL" id="QRC92244.1"/>
    </source>
</evidence>
<protein>
    <submittedName>
        <fullName evidence="1">Uncharacterized protein</fullName>
    </submittedName>
</protein>
<gene>
    <name evidence="1" type="ORF">JI435_402130</name>
</gene>
<sequence length="93" mass="10544">MPQAASEGLAFPLSVPTSLPKALVQRHQTIYPLREFVPYCTVRHIIIRPLSPQCCRPGLNKIHDTPTFFLSRSLAKMRMLVVNTNQKTTRSLL</sequence>
<organism evidence="1 2">
    <name type="scientific">Phaeosphaeria nodorum (strain SN15 / ATCC MYA-4574 / FGSC 10173)</name>
    <name type="common">Glume blotch fungus</name>
    <name type="synonym">Parastagonospora nodorum</name>
    <dbReference type="NCBI Taxonomy" id="321614"/>
    <lineage>
        <taxon>Eukaryota</taxon>
        <taxon>Fungi</taxon>
        <taxon>Dikarya</taxon>
        <taxon>Ascomycota</taxon>
        <taxon>Pezizomycotina</taxon>
        <taxon>Dothideomycetes</taxon>
        <taxon>Pleosporomycetidae</taxon>
        <taxon>Pleosporales</taxon>
        <taxon>Pleosporineae</taxon>
        <taxon>Phaeosphaeriaceae</taxon>
        <taxon>Parastagonospora</taxon>
    </lineage>
</organism>